<gene>
    <name evidence="2" type="ORF">PCOR1329_LOCUS50178</name>
</gene>
<protein>
    <submittedName>
        <fullName evidence="2">Uncharacterized protein</fullName>
    </submittedName>
</protein>
<name>A0ABN9UNQ0_9DINO</name>
<keyword evidence="3" id="KW-1185">Reference proteome</keyword>
<feature type="region of interest" description="Disordered" evidence="1">
    <location>
        <begin position="320"/>
        <end position="347"/>
    </location>
</feature>
<reference evidence="2" key="1">
    <citation type="submission" date="2023-10" db="EMBL/GenBank/DDBJ databases">
        <authorList>
            <person name="Chen Y."/>
            <person name="Shah S."/>
            <person name="Dougan E. K."/>
            <person name="Thang M."/>
            <person name="Chan C."/>
        </authorList>
    </citation>
    <scope>NUCLEOTIDE SEQUENCE [LARGE SCALE GENOMIC DNA]</scope>
</reference>
<evidence type="ECO:0000256" key="1">
    <source>
        <dbReference type="SAM" id="MobiDB-lite"/>
    </source>
</evidence>
<dbReference type="EMBL" id="CAUYUJ010016069">
    <property type="protein sequence ID" value="CAK0861539.1"/>
    <property type="molecule type" value="Genomic_DNA"/>
</dbReference>
<proteinExistence type="predicted"/>
<sequence length="347" mass="37886">VQTGIGRHWHSKLLLLLPPPPPSRGLATAMRQPRVALLGCAWGGALAQAGAQSHGGPEGERRLVPKTVFSADRRLLVVVGLEGTGHHFFVALLKRKKNQGSSWISWLGAGPSRSRGKATGCNYAMGLACLLELPGNWNQWNLERQVKDAGSHKASRYGPVGAGWSPQFLTDASDSLKFAFDHNPGWIVAPNPYTTSWPNGHGSHEMRKSHMAPSVLLLAQAAEMAGADMRVIPMHRDAAELLLADCRHRHDLEGCPGQADTLATNAREYADQMRQLDPAFYAGNCIRYHDLDNITRGIQHALAGSRATLGEDIATAVRGAWRNKHRDPEERPWSRASRGWPSPSGLR</sequence>
<accession>A0ABN9UNQ0</accession>
<feature type="non-terminal residue" evidence="2">
    <location>
        <position position="1"/>
    </location>
</feature>
<organism evidence="2 3">
    <name type="scientific">Prorocentrum cordatum</name>
    <dbReference type="NCBI Taxonomy" id="2364126"/>
    <lineage>
        <taxon>Eukaryota</taxon>
        <taxon>Sar</taxon>
        <taxon>Alveolata</taxon>
        <taxon>Dinophyceae</taxon>
        <taxon>Prorocentrales</taxon>
        <taxon>Prorocentraceae</taxon>
        <taxon>Prorocentrum</taxon>
    </lineage>
</organism>
<dbReference type="Proteomes" id="UP001189429">
    <property type="component" value="Unassembled WGS sequence"/>
</dbReference>
<comment type="caution">
    <text evidence="2">The sequence shown here is derived from an EMBL/GenBank/DDBJ whole genome shotgun (WGS) entry which is preliminary data.</text>
</comment>
<evidence type="ECO:0000313" key="3">
    <source>
        <dbReference type="Proteomes" id="UP001189429"/>
    </source>
</evidence>
<evidence type="ECO:0000313" key="2">
    <source>
        <dbReference type="EMBL" id="CAK0861539.1"/>
    </source>
</evidence>